<dbReference type="Pfam" id="PF10601">
    <property type="entry name" value="zf-LITAF-like"/>
    <property type="match status" value="1"/>
</dbReference>
<feature type="region of interest" description="Disordered" evidence="8">
    <location>
        <begin position="1"/>
        <end position="125"/>
    </location>
</feature>
<evidence type="ECO:0000256" key="7">
    <source>
        <dbReference type="ARBA" id="ARBA00023136"/>
    </source>
</evidence>
<name>A0A9J7KR29_BRAFL</name>
<dbReference type="InterPro" id="IPR006629">
    <property type="entry name" value="LITAF"/>
</dbReference>
<feature type="compositionally biased region" description="Pro residues" evidence="8">
    <location>
        <begin position="13"/>
        <end position="26"/>
    </location>
</feature>
<reference evidence="12 13" key="2">
    <citation type="submission" date="2025-04" db="UniProtKB">
        <authorList>
            <consortium name="RefSeq"/>
        </authorList>
    </citation>
    <scope>IDENTIFICATION</scope>
    <source>
        <strain evidence="12 13">S238N-H82</strain>
        <tissue evidence="12 13">Testes</tissue>
    </source>
</reference>
<evidence type="ECO:0000256" key="1">
    <source>
        <dbReference type="ARBA" id="ARBA00004414"/>
    </source>
</evidence>
<evidence type="ECO:0000256" key="5">
    <source>
        <dbReference type="ARBA" id="ARBA00022723"/>
    </source>
</evidence>
<keyword evidence="9" id="KW-1133">Transmembrane helix</keyword>
<comment type="similarity">
    <text evidence="4">Belongs to the CDIP1/LITAF family.</text>
</comment>
<comment type="subcellular location">
    <subcellularLocation>
        <location evidence="2">Endosome membrane</location>
        <topology evidence="2">Peripheral membrane protein</topology>
    </subcellularLocation>
    <subcellularLocation>
        <location evidence="1">Late endosome membrane</location>
    </subcellularLocation>
    <subcellularLocation>
        <location evidence="3">Lysosome membrane</location>
        <topology evidence="3">Peripheral membrane protein</topology>
        <orientation evidence="3">Cytoplasmic side</orientation>
    </subcellularLocation>
</comment>
<dbReference type="GO" id="GO:0031902">
    <property type="term" value="C:late endosome membrane"/>
    <property type="evidence" value="ECO:0007669"/>
    <property type="project" value="UniProtKB-SubCell"/>
</dbReference>
<proteinExistence type="inferred from homology"/>
<evidence type="ECO:0000256" key="4">
    <source>
        <dbReference type="ARBA" id="ARBA00005975"/>
    </source>
</evidence>
<keyword evidence="9" id="KW-0812">Transmembrane</keyword>
<evidence type="ECO:0000256" key="3">
    <source>
        <dbReference type="ARBA" id="ARBA00004630"/>
    </source>
</evidence>
<evidence type="ECO:0000256" key="9">
    <source>
        <dbReference type="SAM" id="Phobius"/>
    </source>
</evidence>
<dbReference type="OMA" id="PGYAHQT"/>
<reference evidence="11" key="1">
    <citation type="journal article" date="2020" name="Nat. Ecol. Evol.">
        <title>Deeply conserved synteny resolves early events in vertebrate evolution.</title>
        <authorList>
            <person name="Simakov O."/>
            <person name="Marletaz F."/>
            <person name="Yue J.X."/>
            <person name="O'Connell B."/>
            <person name="Jenkins J."/>
            <person name="Brandt A."/>
            <person name="Calef R."/>
            <person name="Tung C.H."/>
            <person name="Huang T.K."/>
            <person name="Schmutz J."/>
            <person name="Satoh N."/>
            <person name="Yu J.K."/>
            <person name="Putnam N.H."/>
            <person name="Green R.E."/>
            <person name="Rokhsar D.S."/>
        </authorList>
    </citation>
    <scope>NUCLEOTIDE SEQUENCE [LARGE SCALE GENOMIC DNA]</scope>
    <source>
        <strain evidence="11">S238N-H82</strain>
    </source>
</reference>
<dbReference type="KEGG" id="bfo:118410960"/>
<dbReference type="SMART" id="SM00714">
    <property type="entry name" value="LITAF"/>
    <property type="match status" value="1"/>
</dbReference>
<feature type="domain" description="LITAF" evidence="10">
    <location>
        <begin position="134"/>
        <end position="219"/>
    </location>
</feature>
<dbReference type="RefSeq" id="XP_035668834.1">
    <property type="nucleotide sequence ID" value="XM_035812941.1"/>
</dbReference>
<dbReference type="PROSITE" id="PS51837">
    <property type="entry name" value="LITAF"/>
    <property type="match status" value="1"/>
</dbReference>
<evidence type="ECO:0000313" key="13">
    <source>
        <dbReference type="RefSeq" id="XP_035668834.1"/>
    </source>
</evidence>
<accession>A0A9J7KR29</accession>
<dbReference type="InterPro" id="IPR037519">
    <property type="entry name" value="LITAF_fam"/>
</dbReference>
<sequence>MSGKAQEAGEQQAPPPYPGQPPPGQYYPPQQQPGAPYPPQQQPGTYPPPQPGQPGVYPPGPQQPGQPFVPAPSQPEHQTAPGQPVVYMTQPPGPPQYPAQPQLVTYPQPPPGGFPQQGPGQPPVPPGSTVIVSQPGVIVTGPQSFRSGHPVTCVCPTCHQTVQTRVDSEVGLITWLAMGGLFLVGCWAGCCLIPLCIDELKDARHSCPNCSTHLGTYDRVS</sequence>
<protein>
    <submittedName>
        <fullName evidence="12 13">Lipopolysaccharide-induced tumor necrosis factor-alpha factor homolog isoform X1</fullName>
    </submittedName>
</protein>
<dbReference type="Proteomes" id="UP000001554">
    <property type="component" value="Chromosome 3"/>
</dbReference>
<gene>
    <name evidence="12 13" type="primary">LOC118410960</name>
</gene>
<dbReference type="GO" id="GO:0046872">
    <property type="term" value="F:metal ion binding"/>
    <property type="evidence" value="ECO:0007669"/>
    <property type="project" value="UniProtKB-KW"/>
</dbReference>
<evidence type="ECO:0000256" key="2">
    <source>
        <dbReference type="ARBA" id="ARBA00004481"/>
    </source>
</evidence>
<keyword evidence="5" id="KW-0479">Metal-binding</keyword>
<feature type="transmembrane region" description="Helical" evidence="9">
    <location>
        <begin position="172"/>
        <end position="197"/>
    </location>
</feature>
<dbReference type="PANTHER" id="PTHR23292">
    <property type="entry name" value="LIPOPOLYSACCHARIDE-INDUCED TUMOR NECROSIS FACTOR-ALPHA FACTOR"/>
    <property type="match status" value="1"/>
</dbReference>
<evidence type="ECO:0000256" key="8">
    <source>
        <dbReference type="SAM" id="MobiDB-lite"/>
    </source>
</evidence>
<evidence type="ECO:0000256" key="6">
    <source>
        <dbReference type="ARBA" id="ARBA00022833"/>
    </source>
</evidence>
<dbReference type="PANTHER" id="PTHR23292:SF6">
    <property type="entry name" value="FI16602P1-RELATED"/>
    <property type="match status" value="1"/>
</dbReference>
<feature type="compositionally biased region" description="Pro residues" evidence="8">
    <location>
        <begin position="35"/>
        <end position="73"/>
    </location>
</feature>
<dbReference type="RefSeq" id="XP_035668833.1">
    <property type="nucleotide sequence ID" value="XM_035812940.1"/>
</dbReference>
<dbReference type="AlphaFoldDB" id="A0A9J7KR29"/>
<keyword evidence="11" id="KW-1185">Reference proteome</keyword>
<evidence type="ECO:0000259" key="10">
    <source>
        <dbReference type="PROSITE" id="PS51837"/>
    </source>
</evidence>
<keyword evidence="6" id="KW-0862">Zinc</keyword>
<keyword evidence="7 9" id="KW-0472">Membrane</keyword>
<dbReference type="GeneID" id="118410960"/>
<evidence type="ECO:0000313" key="12">
    <source>
        <dbReference type="RefSeq" id="XP_035668833.1"/>
    </source>
</evidence>
<dbReference type="GO" id="GO:0005765">
    <property type="term" value="C:lysosomal membrane"/>
    <property type="evidence" value="ECO:0007669"/>
    <property type="project" value="UniProtKB-SubCell"/>
</dbReference>
<organism evidence="11 12">
    <name type="scientific">Branchiostoma floridae</name>
    <name type="common">Florida lancelet</name>
    <name type="synonym">Amphioxus</name>
    <dbReference type="NCBI Taxonomy" id="7739"/>
    <lineage>
        <taxon>Eukaryota</taxon>
        <taxon>Metazoa</taxon>
        <taxon>Chordata</taxon>
        <taxon>Cephalochordata</taxon>
        <taxon>Leptocardii</taxon>
        <taxon>Amphioxiformes</taxon>
        <taxon>Branchiostomatidae</taxon>
        <taxon>Branchiostoma</taxon>
    </lineage>
</organism>
<dbReference type="OrthoDB" id="4713066at2759"/>
<evidence type="ECO:0000313" key="11">
    <source>
        <dbReference type="Proteomes" id="UP000001554"/>
    </source>
</evidence>